<dbReference type="InterPro" id="IPR037241">
    <property type="entry name" value="E2F-DP_heterodim"/>
</dbReference>
<dbReference type="Gene3D" id="6.10.250.540">
    <property type="match status" value="1"/>
</dbReference>
<protein>
    <submittedName>
        <fullName evidence="6">E2F transcription factor 3</fullName>
    </submittedName>
</protein>
<dbReference type="InParanoid" id="A0A672SHW7"/>
<keyword evidence="4" id="KW-0804">Transcription</keyword>
<comment type="similarity">
    <text evidence="1">Belongs to the E2F/DP family.</text>
</comment>
<reference evidence="6" key="2">
    <citation type="submission" date="2025-09" db="UniProtKB">
        <authorList>
            <consortium name="Ensembl"/>
        </authorList>
    </citation>
    <scope>IDENTIFICATION</scope>
</reference>
<evidence type="ECO:0000256" key="3">
    <source>
        <dbReference type="ARBA" id="ARBA00023125"/>
    </source>
</evidence>
<dbReference type="CDD" id="cd14660">
    <property type="entry name" value="E2F_DD"/>
    <property type="match status" value="1"/>
</dbReference>
<evidence type="ECO:0000313" key="7">
    <source>
        <dbReference type="Proteomes" id="UP000472262"/>
    </source>
</evidence>
<keyword evidence="3" id="KW-0238">DNA-binding</keyword>
<proteinExistence type="inferred from homology"/>
<dbReference type="Proteomes" id="UP000472262">
    <property type="component" value="Unassembled WGS sequence"/>
</dbReference>
<dbReference type="GO" id="GO:0000981">
    <property type="term" value="F:DNA-binding transcription factor activity, RNA polymerase II-specific"/>
    <property type="evidence" value="ECO:0007669"/>
    <property type="project" value="TreeGrafter"/>
</dbReference>
<evidence type="ECO:0000256" key="2">
    <source>
        <dbReference type="ARBA" id="ARBA00023015"/>
    </source>
</evidence>
<dbReference type="PANTHER" id="PTHR12081:SF44">
    <property type="entry name" value="TRANSCRIPTION FACTOR E2F3"/>
    <property type="match status" value="1"/>
</dbReference>
<reference evidence="6" key="1">
    <citation type="submission" date="2025-08" db="UniProtKB">
        <authorList>
            <consortium name="Ensembl"/>
        </authorList>
    </citation>
    <scope>IDENTIFICATION</scope>
</reference>
<dbReference type="AlphaFoldDB" id="A0A672SHW7"/>
<evidence type="ECO:0000256" key="1">
    <source>
        <dbReference type="ARBA" id="ARBA00010940"/>
    </source>
</evidence>
<dbReference type="SUPFAM" id="SSF144074">
    <property type="entry name" value="E2F-DP heterodimerization region"/>
    <property type="match status" value="1"/>
</dbReference>
<dbReference type="GO" id="GO:0090575">
    <property type="term" value="C:RNA polymerase II transcription regulator complex"/>
    <property type="evidence" value="ECO:0007669"/>
    <property type="project" value="TreeGrafter"/>
</dbReference>
<dbReference type="Pfam" id="PF16421">
    <property type="entry name" value="E2F_CC-MB"/>
    <property type="match status" value="1"/>
</dbReference>
<dbReference type="PANTHER" id="PTHR12081">
    <property type="entry name" value="TRANSCRIPTION FACTOR E2F"/>
    <property type="match status" value="1"/>
</dbReference>
<name>A0A672SHW7_SINGR</name>
<organism evidence="6 7">
    <name type="scientific">Sinocyclocheilus grahami</name>
    <name type="common">Dianchi golden-line fish</name>
    <name type="synonym">Barbus grahami</name>
    <dbReference type="NCBI Taxonomy" id="75366"/>
    <lineage>
        <taxon>Eukaryota</taxon>
        <taxon>Metazoa</taxon>
        <taxon>Chordata</taxon>
        <taxon>Craniata</taxon>
        <taxon>Vertebrata</taxon>
        <taxon>Euteleostomi</taxon>
        <taxon>Actinopterygii</taxon>
        <taxon>Neopterygii</taxon>
        <taxon>Teleostei</taxon>
        <taxon>Ostariophysi</taxon>
        <taxon>Cypriniformes</taxon>
        <taxon>Cyprinidae</taxon>
        <taxon>Cyprininae</taxon>
        <taxon>Sinocyclocheilus</taxon>
    </lineage>
</organism>
<feature type="domain" description="E2F transcription factor CC-MB" evidence="5">
    <location>
        <begin position="7"/>
        <end position="94"/>
    </location>
</feature>
<dbReference type="InterPro" id="IPR032198">
    <property type="entry name" value="E2F_CC-MB"/>
</dbReference>
<dbReference type="Ensembl" id="ENSSGRT00000107840.1">
    <property type="protein sequence ID" value="ENSSGRP00000101407.1"/>
    <property type="gene ID" value="ENSSGRG00000050426.1"/>
</dbReference>
<dbReference type="InterPro" id="IPR015633">
    <property type="entry name" value="E2F"/>
</dbReference>
<sequence>MPSHSLAREMLALTQEERRLDELIQTLIPCSLSLTFLTYAYVTYQDIRRIKSLKDQTVIAVKAPSETKLEVPDPKESLQVHLSSSKGPIDVFLCTDGGDSGSLLQNGLDVNGNHPAFLKFPSSVFSCSLFFQNLSSLSSILQQPEESIPFVPLSPALLSDEYMLGLGDEQGISDLFDSCDLDTLALDDLLRI</sequence>
<evidence type="ECO:0000313" key="6">
    <source>
        <dbReference type="Ensembl" id="ENSSGRP00000101407.1"/>
    </source>
</evidence>
<accession>A0A672SHW7</accession>
<dbReference type="GO" id="GO:0046983">
    <property type="term" value="F:protein dimerization activity"/>
    <property type="evidence" value="ECO:0007669"/>
    <property type="project" value="InterPro"/>
</dbReference>
<dbReference type="GO" id="GO:0000978">
    <property type="term" value="F:RNA polymerase II cis-regulatory region sequence-specific DNA binding"/>
    <property type="evidence" value="ECO:0007669"/>
    <property type="project" value="InterPro"/>
</dbReference>
<evidence type="ECO:0000256" key="4">
    <source>
        <dbReference type="ARBA" id="ARBA00023163"/>
    </source>
</evidence>
<keyword evidence="7" id="KW-1185">Reference proteome</keyword>
<dbReference type="OMA" id="NWSISIV"/>
<evidence type="ECO:0000259" key="5">
    <source>
        <dbReference type="Pfam" id="PF16421"/>
    </source>
</evidence>
<keyword evidence="2" id="KW-0805">Transcription regulation</keyword>